<dbReference type="InterPro" id="IPR036388">
    <property type="entry name" value="WH-like_DNA-bd_sf"/>
</dbReference>
<reference evidence="6" key="1">
    <citation type="submission" date="2020-10" db="EMBL/GenBank/DDBJ databases">
        <authorList>
            <person name="Gilroy R."/>
        </authorList>
    </citation>
    <scope>NUCLEOTIDE SEQUENCE</scope>
    <source>
        <strain evidence="6">ChiW17-6978</strain>
    </source>
</reference>
<feature type="modified residue" description="4-aspartylphosphate" evidence="2">
    <location>
        <position position="52"/>
    </location>
</feature>
<dbReference type="Pfam" id="PF00072">
    <property type="entry name" value="Response_reg"/>
    <property type="match status" value="1"/>
</dbReference>
<dbReference type="AlphaFoldDB" id="A0A9D1GR16"/>
<dbReference type="Gene3D" id="1.10.10.10">
    <property type="entry name" value="Winged helix-like DNA-binding domain superfamily/Winged helix DNA-binding domain"/>
    <property type="match status" value="1"/>
</dbReference>
<dbReference type="Proteomes" id="UP000886758">
    <property type="component" value="Unassembled WGS sequence"/>
</dbReference>
<dbReference type="CDD" id="cd00383">
    <property type="entry name" value="trans_reg_C"/>
    <property type="match status" value="1"/>
</dbReference>
<feature type="domain" description="Response regulatory" evidence="4">
    <location>
        <begin position="4"/>
        <end position="118"/>
    </location>
</feature>
<reference evidence="6" key="2">
    <citation type="journal article" date="2021" name="PeerJ">
        <title>Extensive microbial diversity within the chicken gut microbiome revealed by metagenomics and culture.</title>
        <authorList>
            <person name="Gilroy R."/>
            <person name="Ravi A."/>
            <person name="Getino M."/>
            <person name="Pursley I."/>
            <person name="Horton D.L."/>
            <person name="Alikhan N.F."/>
            <person name="Baker D."/>
            <person name="Gharbi K."/>
            <person name="Hall N."/>
            <person name="Watson M."/>
            <person name="Adriaenssens E.M."/>
            <person name="Foster-Nyarko E."/>
            <person name="Jarju S."/>
            <person name="Secka A."/>
            <person name="Antonio M."/>
            <person name="Oren A."/>
            <person name="Chaudhuri R.R."/>
            <person name="La Ragione R."/>
            <person name="Hildebrand F."/>
            <person name="Pallen M.J."/>
        </authorList>
    </citation>
    <scope>NUCLEOTIDE SEQUENCE</scope>
    <source>
        <strain evidence="6">ChiW17-6978</strain>
    </source>
</reference>
<feature type="domain" description="OmpR/PhoB-type" evidence="5">
    <location>
        <begin position="132"/>
        <end position="226"/>
    </location>
</feature>
<evidence type="ECO:0000256" key="2">
    <source>
        <dbReference type="PROSITE-ProRule" id="PRU00169"/>
    </source>
</evidence>
<dbReference type="CDD" id="cd17574">
    <property type="entry name" value="REC_OmpR"/>
    <property type="match status" value="1"/>
</dbReference>
<dbReference type="InterPro" id="IPR001867">
    <property type="entry name" value="OmpR/PhoB-type_DNA-bd"/>
</dbReference>
<dbReference type="GO" id="GO:0000156">
    <property type="term" value="F:phosphorelay response regulator activity"/>
    <property type="evidence" value="ECO:0007669"/>
    <property type="project" value="TreeGrafter"/>
</dbReference>
<dbReference type="PROSITE" id="PS50110">
    <property type="entry name" value="RESPONSE_REGULATORY"/>
    <property type="match status" value="1"/>
</dbReference>
<dbReference type="SMART" id="SM00448">
    <property type="entry name" value="REC"/>
    <property type="match status" value="1"/>
</dbReference>
<dbReference type="GO" id="GO:0005829">
    <property type="term" value="C:cytosol"/>
    <property type="evidence" value="ECO:0007669"/>
    <property type="project" value="TreeGrafter"/>
</dbReference>
<dbReference type="PANTHER" id="PTHR48111:SF24">
    <property type="entry name" value="TRANSCRIPTIONAL REGULATORY PROTEIN CSSR"/>
    <property type="match status" value="1"/>
</dbReference>
<dbReference type="GO" id="GO:0006355">
    <property type="term" value="P:regulation of DNA-templated transcription"/>
    <property type="evidence" value="ECO:0007669"/>
    <property type="project" value="InterPro"/>
</dbReference>
<dbReference type="PANTHER" id="PTHR48111">
    <property type="entry name" value="REGULATOR OF RPOS"/>
    <property type="match status" value="1"/>
</dbReference>
<dbReference type="InterPro" id="IPR016032">
    <property type="entry name" value="Sig_transdc_resp-reg_C-effctor"/>
</dbReference>
<dbReference type="PROSITE" id="PS51755">
    <property type="entry name" value="OMPR_PHOB"/>
    <property type="match status" value="1"/>
</dbReference>
<protein>
    <submittedName>
        <fullName evidence="6">Response regulator transcription factor</fullName>
    </submittedName>
</protein>
<comment type="caution">
    <text evidence="6">The sequence shown here is derived from an EMBL/GenBank/DDBJ whole genome shotgun (WGS) entry which is preliminary data.</text>
</comment>
<accession>A0A9D1GR16</accession>
<dbReference type="InterPro" id="IPR039420">
    <property type="entry name" value="WalR-like"/>
</dbReference>
<evidence type="ECO:0000256" key="3">
    <source>
        <dbReference type="PROSITE-ProRule" id="PRU01091"/>
    </source>
</evidence>
<evidence type="ECO:0000259" key="4">
    <source>
        <dbReference type="PROSITE" id="PS50110"/>
    </source>
</evidence>
<dbReference type="Pfam" id="PF00486">
    <property type="entry name" value="Trans_reg_C"/>
    <property type="match status" value="1"/>
</dbReference>
<keyword evidence="2" id="KW-0597">Phosphoprotein</keyword>
<evidence type="ECO:0000256" key="1">
    <source>
        <dbReference type="ARBA" id="ARBA00023125"/>
    </source>
</evidence>
<keyword evidence="1 3" id="KW-0238">DNA-binding</keyword>
<dbReference type="Gene3D" id="6.10.250.690">
    <property type="match status" value="1"/>
</dbReference>
<dbReference type="GO" id="GO:0032993">
    <property type="term" value="C:protein-DNA complex"/>
    <property type="evidence" value="ECO:0007669"/>
    <property type="project" value="TreeGrafter"/>
</dbReference>
<evidence type="ECO:0000313" key="6">
    <source>
        <dbReference type="EMBL" id="HIT50107.1"/>
    </source>
</evidence>
<dbReference type="EMBL" id="DVLF01000112">
    <property type="protein sequence ID" value="HIT50107.1"/>
    <property type="molecule type" value="Genomic_DNA"/>
</dbReference>
<dbReference type="GO" id="GO:0000976">
    <property type="term" value="F:transcription cis-regulatory region binding"/>
    <property type="evidence" value="ECO:0007669"/>
    <property type="project" value="TreeGrafter"/>
</dbReference>
<dbReference type="SUPFAM" id="SSF52172">
    <property type="entry name" value="CheY-like"/>
    <property type="match status" value="1"/>
</dbReference>
<name>A0A9D1GR16_9MOLU</name>
<proteinExistence type="predicted"/>
<evidence type="ECO:0000259" key="5">
    <source>
        <dbReference type="PROSITE" id="PS51755"/>
    </source>
</evidence>
<dbReference type="Gene3D" id="3.40.50.2300">
    <property type="match status" value="1"/>
</dbReference>
<organism evidence="6 7">
    <name type="scientific">Candidatus Pelethenecus faecipullorum</name>
    <dbReference type="NCBI Taxonomy" id="2840900"/>
    <lineage>
        <taxon>Bacteria</taxon>
        <taxon>Bacillati</taxon>
        <taxon>Mycoplasmatota</taxon>
        <taxon>Mollicutes</taxon>
        <taxon>Candidatus Pelethenecus</taxon>
    </lineage>
</organism>
<dbReference type="SUPFAM" id="SSF46894">
    <property type="entry name" value="C-terminal effector domain of the bipartite response regulators"/>
    <property type="match status" value="1"/>
</dbReference>
<dbReference type="InterPro" id="IPR011006">
    <property type="entry name" value="CheY-like_superfamily"/>
</dbReference>
<evidence type="ECO:0000313" key="7">
    <source>
        <dbReference type="Proteomes" id="UP000886758"/>
    </source>
</evidence>
<sequence>MKYQLALVEDEKNLASLVIKYLQTEGYEVDWYQDGEQALKAVQKEYALWILDIMLPGITSGYDLIKSIRKEYPQAPIIFTSARDQDIDKIMGLELGSDDYLAKPYSIRELCLRVKNLLARSYEYHNDRSHHKNILSLGDYLVDKERRCVSCNGQNLSLTSKEYDLLLYLLEHPGKAFSRDQILTTVWGDDYFGSDRVVDDLMRRLRQKMPNLSVETIYGYGYRLLV</sequence>
<dbReference type="SMART" id="SM00862">
    <property type="entry name" value="Trans_reg_C"/>
    <property type="match status" value="1"/>
</dbReference>
<feature type="DNA-binding region" description="OmpR/PhoB-type" evidence="3">
    <location>
        <begin position="132"/>
        <end position="226"/>
    </location>
</feature>
<gene>
    <name evidence="6" type="ORF">IAD46_03670</name>
</gene>
<dbReference type="InterPro" id="IPR001789">
    <property type="entry name" value="Sig_transdc_resp-reg_receiver"/>
</dbReference>